<comment type="caution">
    <text evidence="1">The sequence shown here is derived from an EMBL/GenBank/DDBJ whole genome shotgun (WGS) entry which is preliminary data.</text>
</comment>
<organism evidence="1">
    <name type="scientific">marine sediment metagenome</name>
    <dbReference type="NCBI Taxonomy" id="412755"/>
    <lineage>
        <taxon>unclassified sequences</taxon>
        <taxon>metagenomes</taxon>
        <taxon>ecological metagenomes</taxon>
    </lineage>
</organism>
<sequence>QNLKKYTTRLSQFIENADFYVKNEVIETSAENINLYSNFNNVDLIVTSPSYINSMNYPMTHRYENLLLGLIPFERYIDHQKGYFGTERVYSKDYSRLHLIDESFEYSRYLNPRLKEIYKREPKRSYIVSKYFSEMHKALDSIIKILKPGGYFVLVAGSNTVRKVKIDTFELLKSILEYLGLKYHSSFYYEIIKHSFKLRRHETANLIKLDGVVVMEKKK</sequence>
<reference evidence="1" key="1">
    <citation type="journal article" date="2014" name="Front. Microbiol.">
        <title>High frequency of phylogenetically diverse reductive dehalogenase-homologous genes in deep subseafloor sedimentary metagenomes.</title>
        <authorList>
            <person name="Kawai M."/>
            <person name="Futagami T."/>
            <person name="Toyoda A."/>
            <person name="Takaki Y."/>
            <person name="Nishi S."/>
            <person name="Hori S."/>
            <person name="Arai W."/>
            <person name="Tsubouchi T."/>
            <person name="Morono Y."/>
            <person name="Uchiyama I."/>
            <person name="Ito T."/>
            <person name="Fujiyama A."/>
            <person name="Inagaki F."/>
            <person name="Takami H."/>
        </authorList>
    </citation>
    <scope>NUCLEOTIDE SEQUENCE</scope>
    <source>
        <strain evidence="1">Expedition CK06-06</strain>
    </source>
</reference>
<dbReference type="SUPFAM" id="SSF53335">
    <property type="entry name" value="S-adenosyl-L-methionine-dependent methyltransferases"/>
    <property type="match status" value="1"/>
</dbReference>
<proteinExistence type="predicted"/>
<gene>
    <name evidence="1" type="ORF">S03H2_50587</name>
</gene>
<dbReference type="EMBL" id="BARU01032046">
    <property type="protein sequence ID" value="GAH66555.1"/>
    <property type="molecule type" value="Genomic_DNA"/>
</dbReference>
<evidence type="ECO:0000313" key="1">
    <source>
        <dbReference type="EMBL" id="GAH66555.1"/>
    </source>
</evidence>
<name>X1IBB1_9ZZZZ</name>
<accession>X1IBB1</accession>
<dbReference type="AlphaFoldDB" id="X1IBB1"/>
<feature type="non-terminal residue" evidence="1">
    <location>
        <position position="1"/>
    </location>
</feature>
<dbReference type="InterPro" id="IPR029063">
    <property type="entry name" value="SAM-dependent_MTases_sf"/>
</dbReference>
<dbReference type="Gene3D" id="3.40.50.150">
    <property type="entry name" value="Vaccinia Virus protein VP39"/>
    <property type="match status" value="1"/>
</dbReference>
<protein>
    <submittedName>
        <fullName evidence="1">Uncharacterized protein</fullName>
    </submittedName>
</protein>